<comment type="caution">
    <text evidence="3">The sequence shown here is derived from an EMBL/GenBank/DDBJ whole genome shotgun (WGS) entry which is preliminary data.</text>
</comment>
<feature type="coiled-coil region" evidence="1">
    <location>
        <begin position="40"/>
        <end position="178"/>
    </location>
</feature>
<proteinExistence type="predicted"/>
<gene>
    <name evidence="3" type="ORF">RLT85_12195</name>
</gene>
<dbReference type="EMBL" id="JAVRBG010000013">
    <property type="protein sequence ID" value="MDT0295390.1"/>
    <property type="molecule type" value="Genomic_DNA"/>
</dbReference>
<dbReference type="Pfam" id="PF02591">
    <property type="entry name" value="Zn_ribbon_9"/>
    <property type="match status" value="1"/>
</dbReference>
<dbReference type="Proteomes" id="UP001182991">
    <property type="component" value="Unassembled WGS sequence"/>
</dbReference>
<dbReference type="PANTHER" id="PTHR39082">
    <property type="entry name" value="PHOSPHOLIPASE C-BETA-2-RELATED"/>
    <property type="match status" value="1"/>
</dbReference>
<dbReference type="RefSeq" id="WP_311402328.1">
    <property type="nucleotide sequence ID" value="NZ_JAVRBG010000013.1"/>
</dbReference>
<feature type="domain" description="C4-type zinc ribbon" evidence="2">
    <location>
        <begin position="208"/>
        <end position="239"/>
    </location>
</feature>
<evidence type="ECO:0000313" key="3">
    <source>
        <dbReference type="EMBL" id="MDT0295390.1"/>
    </source>
</evidence>
<reference evidence="4" key="1">
    <citation type="submission" date="2023-07" db="EMBL/GenBank/DDBJ databases">
        <title>Isolating and identifying novel microbial strains from the Mariana Trench.</title>
        <authorList>
            <person name="Fu H."/>
        </authorList>
    </citation>
    <scope>NUCLEOTIDE SEQUENCE [LARGE SCALE GENOMIC DNA]</scope>
    <source>
        <strain evidence="4">T-y2</strain>
    </source>
</reference>
<dbReference type="InterPro" id="IPR052376">
    <property type="entry name" value="Oxidative_Scav/Glycosyltrans"/>
</dbReference>
<organism evidence="3 4">
    <name type="scientific">Mesonia ostreae</name>
    <dbReference type="NCBI Taxonomy" id="861110"/>
    <lineage>
        <taxon>Bacteria</taxon>
        <taxon>Pseudomonadati</taxon>
        <taxon>Bacteroidota</taxon>
        <taxon>Flavobacteriia</taxon>
        <taxon>Flavobacteriales</taxon>
        <taxon>Flavobacteriaceae</taxon>
        <taxon>Mesonia</taxon>
    </lineage>
</organism>
<dbReference type="InterPro" id="IPR003743">
    <property type="entry name" value="Zf-RING_7"/>
</dbReference>
<dbReference type="Gene3D" id="1.10.287.1490">
    <property type="match status" value="1"/>
</dbReference>
<protein>
    <recommendedName>
        <fullName evidence="2">C4-type zinc ribbon domain-containing protein</fullName>
    </recommendedName>
</protein>
<evidence type="ECO:0000256" key="1">
    <source>
        <dbReference type="SAM" id="Coils"/>
    </source>
</evidence>
<dbReference type="PANTHER" id="PTHR39082:SF1">
    <property type="entry name" value="SCAVENGER RECEPTOR CLASS A MEMBER 3"/>
    <property type="match status" value="1"/>
</dbReference>
<sequence length="259" mass="30114">MAKKKEVTVEEKLRALYDLQLIDARIDEIRNVRGELPLEVEDLEDEVAGLTKRLEKLNSDLEKVDVDIKGKKILIEESNGLIKKYTEQQKNVRNNREFNAISKEIEFQELEIELAEKHIKEFYAQIEQKKEVIESTKEKVAKRQSHLDHKQSELNEILEETEKEEQALIKKSDEYKKDIEERLVKAYTRIRDNVKNGLAVVPIERGASGGSFFTIPPQIQMEIAGRKKVITDEHSGRILVDQELAEEEKLKMQALFSKM</sequence>
<evidence type="ECO:0000313" key="4">
    <source>
        <dbReference type="Proteomes" id="UP001182991"/>
    </source>
</evidence>
<keyword evidence="1" id="KW-0175">Coiled coil</keyword>
<accession>A0ABU2KL16</accession>
<keyword evidence="4" id="KW-1185">Reference proteome</keyword>
<evidence type="ECO:0000259" key="2">
    <source>
        <dbReference type="Pfam" id="PF02591"/>
    </source>
</evidence>
<name>A0ABU2KL16_9FLAO</name>